<evidence type="ECO:0000313" key="2">
    <source>
        <dbReference type="EMBL" id="KAJ8981616.1"/>
    </source>
</evidence>
<dbReference type="PANTHER" id="PTHR37161:SF3">
    <property type="entry name" value="HDC10475"/>
    <property type="match status" value="1"/>
</dbReference>
<dbReference type="PANTHER" id="PTHR37161">
    <property type="entry name" value="HDC10475"/>
    <property type="match status" value="1"/>
</dbReference>
<keyword evidence="3" id="KW-1185">Reference proteome</keyword>
<feature type="coiled-coil region" evidence="1">
    <location>
        <begin position="146"/>
        <end position="194"/>
    </location>
</feature>
<dbReference type="InterPro" id="IPR007999">
    <property type="entry name" value="DUF745"/>
</dbReference>
<reference evidence="2" key="1">
    <citation type="journal article" date="2023" name="Insect Mol. Biol.">
        <title>Genome sequencing provides insights into the evolution of gene families encoding plant cell wall-degrading enzymes in longhorned beetles.</title>
        <authorList>
            <person name="Shin N.R."/>
            <person name="Okamura Y."/>
            <person name="Kirsch R."/>
            <person name="Pauchet Y."/>
        </authorList>
    </citation>
    <scope>NUCLEOTIDE SEQUENCE</scope>
    <source>
        <strain evidence="2">MMC_N1</strain>
    </source>
</reference>
<name>A0ABQ9JTL7_9CUCU</name>
<dbReference type="EMBL" id="JAPWTJ010000174">
    <property type="protein sequence ID" value="KAJ8981616.1"/>
    <property type="molecule type" value="Genomic_DNA"/>
</dbReference>
<evidence type="ECO:0000313" key="3">
    <source>
        <dbReference type="Proteomes" id="UP001162164"/>
    </source>
</evidence>
<gene>
    <name evidence="2" type="ORF">NQ317_004377</name>
</gene>
<comment type="caution">
    <text evidence="2">The sequence shown here is derived from an EMBL/GenBank/DDBJ whole genome shotgun (WGS) entry which is preliminary data.</text>
</comment>
<dbReference type="Proteomes" id="UP001162164">
    <property type="component" value="Unassembled WGS sequence"/>
</dbReference>
<protein>
    <submittedName>
        <fullName evidence="2">Uncharacterized protein</fullName>
    </submittedName>
</protein>
<organism evidence="2 3">
    <name type="scientific">Molorchus minor</name>
    <dbReference type="NCBI Taxonomy" id="1323400"/>
    <lineage>
        <taxon>Eukaryota</taxon>
        <taxon>Metazoa</taxon>
        <taxon>Ecdysozoa</taxon>
        <taxon>Arthropoda</taxon>
        <taxon>Hexapoda</taxon>
        <taxon>Insecta</taxon>
        <taxon>Pterygota</taxon>
        <taxon>Neoptera</taxon>
        <taxon>Endopterygota</taxon>
        <taxon>Coleoptera</taxon>
        <taxon>Polyphaga</taxon>
        <taxon>Cucujiformia</taxon>
        <taxon>Chrysomeloidea</taxon>
        <taxon>Cerambycidae</taxon>
        <taxon>Lamiinae</taxon>
        <taxon>Monochamini</taxon>
        <taxon>Molorchus</taxon>
    </lineage>
</organism>
<dbReference type="Pfam" id="PF05335">
    <property type="entry name" value="DUF745"/>
    <property type="match status" value="1"/>
</dbReference>
<sequence length="293" mass="30860">MIYLLLVGYASTGAPKQKARSVVPEQQAQATQGWEAVFSGYEDHGGGEVIEYDSDDGKDSHGAELTSLAQSSAQQAKNAIQNQKNAGSQAAYGVASSFASAAQGVSWGLFSVLLKRARIVLWRSPIIATRSKILTFQAAQTAQAALVGKQAIIQNYKRQLNEAQQQVQREMKQYEQAAAAALSAQEASQQYQEQLNALGAALIAAQNGAHRSEQAVLAANSAAAAQQSMVTEAKQKISRLLGQISSSVEELHETEISALTAAEAAQVARSNAAAVGAAVAAVNTKGAHHSQHY</sequence>
<proteinExistence type="predicted"/>
<accession>A0ABQ9JTL7</accession>
<keyword evidence="1" id="KW-0175">Coiled coil</keyword>
<evidence type="ECO:0000256" key="1">
    <source>
        <dbReference type="SAM" id="Coils"/>
    </source>
</evidence>